<feature type="compositionally biased region" description="Pro residues" evidence="1">
    <location>
        <begin position="31"/>
        <end position="40"/>
    </location>
</feature>
<proteinExistence type="predicted"/>
<dbReference type="AlphaFoldDB" id="U4UIF8"/>
<dbReference type="EMBL" id="KB632186">
    <property type="protein sequence ID" value="ERL89690.1"/>
    <property type="molecule type" value="Genomic_DNA"/>
</dbReference>
<dbReference type="Proteomes" id="UP000030742">
    <property type="component" value="Unassembled WGS sequence"/>
</dbReference>
<sequence length="183" mass="21099">MPSSKPTRHRRSISSKSIKRKNNEAQFFTPESPPMPPPRSAPSTYRKPRRNVGDTVCVSSSSRVLLDYSDENTKAVRILDVESVKEIDENAKDFRQKEQAIREKKDLPKIRNRIFEESLESQEISFYIGDESDHHYESLHTAKEEEDYDYDSFESDTESESSMHKTRVLVSSNGKTEVLPKAN</sequence>
<feature type="region of interest" description="Disordered" evidence="1">
    <location>
        <begin position="1"/>
        <end position="54"/>
    </location>
</feature>
<feature type="region of interest" description="Disordered" evidence="1">
    <location>
        <begin position="137"/>
        <end position="183"/>
    </location>
</feature>
<reference evidence="2 3" key="1">
    <citation type="journal article" date="2013" name="Genome Biol.">
        <title>Draft genome of the mountain pine beetle, Dendroctonus ponderosae Hopkins, a major forest pest.</title>
        <authorList>
            <person name="Keeling C.I."/>
            <person name="Yuen M.M."/>
            <person name="Liao N.Y."/>
            <person name="Docking T.R."/>
            <person name="Chan S.K."/>
            <person name="Taylor G.A."/>
            <person name="Palmquist D.L."/>
            <person name="Jackman S.D."/>
            <person name="Nguyen A."/>
            <person name="Li M."/>
            <person name="Henderson H."/>
            <person name="Janes J.K."/>
            <person name="Zhao Y."/>
            <person name="Pandoh P."/>
            <person name="Moore R."/>
            <person name="Sperling F.A."/>
            <person name="Huber D.P."/>
            <person name="Birol I."/>
            <person name="Jones S.J."/>
            <person name="Bohlmann J."/>
        </authorList>
    </citation>
    <scope>NUCLEOTIDE SEQUENCE</scope>
</reference>
<gene>
    <name evidence="2" type="ORF">D910_07053</name>
</gene>
<evidence type="ECO:0000313" key="2">
    <source>
        <dbReference type="EMBL" id="ERL89690.1"/>
    </source>
</evidence>
<evidence type="ECO:0000256" key="1">
    <source>
        <dbReference type="SAM" id="MobiDB-lite"/>
    </source>
</evidence>
<accession>U4UIF8</accession>
<protein>
    <submittedName>
        <fullName evidence="2">Uncharacterized protein</fullName>
    </submittedName>
</protein>
<name>U4UIF8_DENPD</name>
<feature type="compositionally biased region" description="Acidic residues" evidence="1">
    <location>
        <begin position="144"/>
        <end position="159"/>
    </location>
</feature>
<organism evidence="2 3">
    <name type="scientific">Dendroctonus ponderosae</name>
    <name type="common">Mountain pine beetle</name>
    <dbReference type="NCBI Taxonomy" id="77166"/>
    <lineage>
        <taxon>Eukaryota</taxon>
        <taxon>Metazoa</taxon>
        <taxon>Ecdysozoa</taxon>
        <taxon>Arthropoda</taxon>
        <taxon>Hexapoda</taxon>
        <taxon>Insecta</taxon>
        <taxon>Pterygota</taxon>
        <taxon>Neoptera</taxon>
        <taxon>Endopterygota</taxon>
        <taxon>Coleoptera</taxon>
        <taxon>Polyphaga</taxon>
        <taxon>Cucujiformia</taxon>
        <taxon>Curculionidae</taxon>
        <taxon>Scolytinae</taxon>
        <taxon>Dendroctonus</taxon>
    </lineage>
</organism>
<evidence type="ECO:0000313" key="3">
    <source>
        <dbReference type="Proteomes" id="UP000030742"/>
    </source>
</evidence>
<feature type="compositionally biased region" description="Basic residues" evidence="1">
    <location>
        <begin position="1"/>
        <end position="20"/>
    </location>
</feature>